<protein>
    <submittedName>
        <fullName evidence="2">Stage IV sporulation protein A</fullName>
    </submittedName>
</protein>
<dbReference type="InterPro" id="IPR046842">
    <property type="entry name" value="SpoIVA_ATPase"/>
</dbReference>
<evidence type="ECO:0000259" key="1">
    <source>
        <dbReference type="Pfam" id="PF09547"/>
    </source>
</evidence>
<dbReference type="AlphaFoldDB" id="A0A6V8NK81"/>
<gene>
    <name evidence="2" type="ORF">HKBW3S03_02138</name>
</gene>
<proteinExistence type="predicted"/>
<feature type="non-terminal residue" evidence="2">
    <location>
        <position position="196"/>
    </location>
</feature>
<sequence>DELPQSSAGKTIMTTEPKFIPDEAIEIKVRGSIAMRVRLVDCVGYTVQGAVGYEDEGAPRMVTTPWFDYDIPFEEAAEVGTRKVITDHSTIGIVITTDGSISDIPRPDYIQAEQRVIEELKELGKPFVILLNSARPYSQEALALKEELTDTYNVPVISFNALQLMEEDVNLVFQEVLYEFPVREVNINLPSWVEVM</sequence>
<comment type="caution">
    <text evidence="2">The sequence shown here is derived from an EMBL/GenBank/DDBJ whole genome shotgun (WGS) entry which is preliminary data.</text>
</comment>
<dbReference type="InterPro" id="IPR027417">
    <property type="entry name" value="P-loop_NTPase"/>
</dbReference>
<name>A0A6V8NK81_9ACTN</name>
<feature type="non-terminal residue" evidence="2">
    <location>
        <position position="1"/>
    </location>
</feature>
<feature type="domain" description="Stage IV sporulation protein A ATPase" evidence="1">
    <location>
        <begin position="1"/>
        <end position="181"/>
    </location>
</feature>
<reference evidence="2 3" key="1">
    <citation type="journal article" date="2020" name="Front. Microbiol.">
        <title>Single-cell genomics of novel Actinobacteria with the Wood-Ljungdahl pathway discovered in a serpentinizing system.</title>
        <authorList>
            <person name="Merino N."/>
            <person name="Kawai M."/>
            <person name="Boyd E.S."/>
            <person name="Colman D.R."/>
            <person name="McGlynn S.E."/>
            <person name="Nealson K.H."/>
            <person name="Kurokawa K."/>
            <person name="Hongoh Y."/>
        </authorList>
    </citation>
    <scope>NUCLEOTIDE SEQUENCE [LARGE SCALE GENOMIC DNA]</scope>
    <source>
        <strain evidence="2 3">S03</strain>
    </source>
</reference>
<organism evidence="2 3">
    <name type="scientific">Candidatus Hakubella thermalkaliphila</name>
    <dbReference type="NCBI Taxonomy" id="2754717"/>
    <lineage>
        <taxon>Bacteria</taxon>
        <taxon>Bacillati</taxon>
        <taxon>Actinomycetota</taxon>
        <taxon>Actinomycetota incertae sedis</taxon>
        <taxon>Candidatus Hakubellales</taxon>
        <taxon>Candidatus Hakubellaceae</taxon>
        <taxon>Candidatus Hakubella</taxon>
    </lineage>
</organism>
<dbReference type="SUPFAM" id="SSF52540">
    <property type="entry name" value="P-loop containing nucleoside triphosphate hydrolases"/>
    <property type="match status" value="1"/>
</dbReference>
<evidence type="ECO:0000313" key="2">
    <source>
        <dbReference type="EMBL" id="GFP20635.1"/>
    </source>
</evidence>
<accession>A0A6V8NK81</accession>
<dbReference type="EMBL" id="BLRU01000573">
    <property type="protein sequence ID" value="GFP20635.1"/>
    <property type="molecule type" value="Genomic_DNA"/>
</dbReference>
<evidence type="ECO:0000313" key="3">
    <source>
        <dbReference type="Proteomes" id="UP000574717"/>
    </source>
</evidence>
<dbReference type="Pfam" id="PF09547">
    <property type="entry name" value="SpoIVA_ATPase"/>
    <property type="match status" value="1"/>
</dbReference>
<dbReference type="Proteomes" id="UP000574717">
    <property type="component" value="Unassembled WGS sequence"/>
</dbReference>